<dbReference type="GO" id="GO:0047343">
    <property type="term" value="F:glucose-1-phosphate cytidylyltransferase activity"/>
    <property type="evidence" value="ECO:0007669"/>
    <property type="project" value="InterPro"/>
</dbReference>
<evidence type="ECO:0000259" key="1">
    <source>
        <dbReference type="Pfam" id="PF00483"/>
    </source>
</evidence>
<dbReference type="AlphaFoldDB" id="A0A6J6ZMN4"/>
<proteinExistence type="predicted"/>
<dbReference type="InterPro" id="IPR005835">
    <property type="entry name" value="NTP_transferase_dom"/>
</dbReference>
<name>A0A6J6ZMN4_9ZZZZ</name>
<dbReference type="PANTHER" id="PTHR47183">
    <property type="entry name" value="GLUCOSE-1-PHOSPHATE CYTIDYLYLTRANSFERASE-RELATED"/>
    <property type="match status" value="1"/>
</dbReference>
<dbReference type="PANTHER" id="PTHR47183:SF1">
    <property type="entry name" value="GLUCOSE-1-PHOSPHATE CYTIDYLYLTRANSFERASE"/>
    <property type="match status" value="1"/>
</dbReference>
<dbReference type="Gene3D" id="3.90.550.10">
    <property type="entry name" value="Spore Coat Polysaccharide Biosynthesis Protein SpsA, Chain A"/>
    <property type="match status" value="1"/>
</dbReference>
<sequence>MKVIILAGGLGTRLAEETEEKPKPMVLIDDKPILWHLMNIFAEQGYAEFILALGYRAEVIQEWISHSTDIPKTWSVLGLETGLNTQTGGRIAQCMRAVPGERVMATYGDGLANVSVGTLLSFHERNRKLATLTAVRPPARFGYLHSENGIVTHFGEKNQSDEGWINGGFFVLEPGVETYVESNSEPFETGALPRLVKNRELMSYHHEGFWQPMDTLREKRDLSKYAQETPPPWLKF</sequence>
<dbReference type="InterPro" id="IPR013446">
    <property type="entry name" value="G1P_cyt_trans-like"/>
</dbReference>
<dbReference type="EMBL" id="CAFABF010000011">
    <property type="protein sequence ID" value="CAB4823001.1"/>
    <property type="molecule type" value="Genomic_DNA"/>
</dbReference>
<dbReference type="SUPFAM" id="SSF53448">
    <property type="entry name" value="Nucleotide-diphospho-sugar transferases"/>
    <property type="match status" value="1"/>
</dbReference>
<accession>A0A6J6ZMN4</accession>
<evidence type="ECO:0000313" key="2">
    <source>
        <dbReference type="EMBL" id="CAB4823001.1"/>
    </source>
</evidence>
<dbReference type="Pfam" id="PF00483">
    <property type="entry name" value="NTP_transferase"/>
    <property type="match status" value="1"/>
</dbReference>
<gene>
    <name evidence="2" type="ORF">UFOPK3167_00407</name>
</gene>
<dbReference type="InterPro" id="IPR029044">
    <property type="entry name" value="Nucleotide-diphossugar_trans"/>
</dbReference>
<organism evidence="2">
    <name type="scientific">freshwater metagenome</name>
    <dbReference type="NCBI Taxonomy" id="449393"/>
    <lineage>
        <taxon>unclassified sequences</taxon>
        <taxon>metagenomes</taxon>
        <taxon>ecological metagenomes</taxon>
    </lineage>
</organism>
<reference evidence="2" key="1">
    <citation type="submission" date="2020-05" db="EMBL/GenBank/DDBJ databases">
        <authorList>
            <person name="Chiriac C."/>
            <person name="Salcher M."/>
            <person name="Ghai R."/>
            <person name="Kavagutti S V."/>
        </authorList>
    </citation>
    <scope>NUCLEOTIDE SEQUENCE</scope>
</reference>
<protein>
    <submittedName>
        <fullName evidence="2">Unannotated protein</fullName>
    </submittedName>
</protein>
<feature type="domain" description="Nucleotidyl transferase" evidence="1">
    <location>
        <begin position="2"/>
        <end position="211"/>
    </location>
</feature>